<reference evidence="1 2" key="1">
    <citation type="submission" date="2024-06" db="EMBL/GenBank/DDBJ databases">
        <title>The Natural Products Discovery Center: Release of the First 8490 Sequenced Strains for Exploring Actinobacteria Biosynthetic Diversity.</title>
        <authorList>
            <person name="Kalkreuter E."/>
            <person name="Kautsar S.A."/>
            <person name="Yang D."/>
            <person name="Bader C.D."/>
            <person name="Teijaro C.N."/>
            <person name="Fluegel L."/>
            <person name="Davis C.M."/>
            <person name="Simpson J.R."/>
            <person name="Lauterbach L."/>
            <person name="Steele A.D."/>
            <person name="Gui C."/>
            <person name="Meng S."/>
            <person name="Li G."/>
            <person name="Viehrig K."/>
            <person name="Ye F."/>
            <person name="Su P."/>
            <person name="Kiefer A.F."/>
            <person name="Nichols A."/>
            <person name="Cepeda A.J."/>
            <person name="Yan W."/>
            <person name="Fan B."/>
            <person name="Jiang Y."/>
            <person name="Adhikari A."/>
            <person name="Zheng C.-J."/>
            <person name="Schuster L."/>
            <person name="Cowan T.M."/>
            <person name="Smanski M.J."/>
            <person name="Chevrette M.G."/>
            <person name="De Carvalho L.P.S."/>
            <person name="Shen B."/>
        </authorList>
    </citation>
    <scope>NUCLEOTIDE SEQUENCE [LARGE SCALE GENOMIC DNA]</scope>
    <source>
        <strain evidence="1 2">NPDC045974</strain>
    </source>
</reference>
<proteinExistence type="predicted"/>
<name>A0ABV3CMA1_9ACTN</name>
<dbReference type="Proteomes" id="UP001551329">
    <property type="component" value="Unassembled WGS sequence"/>
</dbReference>
<evidence type="ECO:0000313" key="1">
    <source>
        <dbReference type="EMBL" id="MEU7075210.1"/>
    </source>
</evidence>
<dbReference type="RefSeq" id="WP_358477778.1">
    <property type="nucleotide sequence ID" value="NZ_JBEZAE010000035.1"/>
</dbReference>
<dbReference type="EMBL" id="JBEZAE010000035">
    <property type="protein sequence ID" value="MEU7075210.1"/>
    <property type="molecule type" value="Genomic_DNA"/>
</dbReference>
<gene>
    <name evidence="1" type="ORF">AB0A88_34525</name>
</gene>
<protein>
    <submittedName>
        <fullName evidence="1">Uncharacterized protein</fullName>
    </submittedName>
</protein>
<keyword evidence="2" id="KW-1185">Reference proteome</keyword>
<comment type="caution">
    <text evidence="1">The sequence shown here is derived from an EMBL/GenBank/DDBJ whole genome shotgun (WGS) entry which is preliminary data.</text>
</comment>
<organism evidence="1 2">
    <name type="scientific">Streptomyces narbonensis</name>
    <dbReference type="NCBI Taxonomy" id="67333"/>
    <lineage>
        <taxon>Bacteria</taxon>
        <taxon>Bacillati</taxon>
        <taxon>Actinomycetota</taxon>
        <taxon>Actinomycetes</taxon>
        <taxon>Kitasatosporales</taxon>
        <taxon>Streptomycetaceae</taxon>
        <taxon>Streptomyces</taxon>
    </lineage>
</organism>
<accession>A0ABV3CMA1</accession>
<evidence type="ECO:0000313" key="2">
    <source>
        <dbReference type="Proteomes" id="UP001551329"/>
    </source>
</evidence>
<sequence>MAIAGLPVLFALLLLLASQVKGDWEGPVSCEEAFEFAMAELPEHATGAECRTYGLMDGGYRGTFQMPEPRSTRG</sequence>